<gene>
    <name evidence="1" type="ORF">SAMN04487910_3839</name>
</gene>
<dbReference type="Proteomes" id="UP000198521">
    <property type="component" value="Unassembled WGS sequence"/>
</dbReference>
<reference evidence="1 2" key="1">
    <citation type="submission" date="2016-10" db="EMBL/GenBank/DDBJ databases">
        <authorList>
            <person name="de Groot N.N."/>
        </authorList>
    </citation>
    <scope>NUCLEOTIDE SEQUENCE [LARGE SCALE GENOMIC DNA]</scope>
    <source>
        <strain evidence="1 2">DSM 25232</strain>
    </source>
</reference>
<evidence type="ECO:0000313" key="1">
    <source>
        <dbReference type="EMBL" id="SEL99352.1"/>
    </source>
</evidence>
<keyword evidence="2" id="KW-1185">Reference proteome</keyword>
<protein>
    <submittedName>
        <fullName evidence="1">Uncharacterized protein</fullName>
    </submittedName>
</protein>
<dbReference type="EMBL" id="FOAB01000007">
    <property type="protein sequence ID" value="SEL99352.1"/>
    <property type="molecule type" value="Genomic_DNA"/>
</dbReference>
<name>A0A1H7UQR2_AQUAM</name>
<evidence type="ECO:0000313" key="2">
    <source>
        <dbReference type="Proteomes" id="UP000198521"/>
    </source>
</evidence>
<sequence length="318" mass="36775">MLITCPTFLILNVVNIEFKIMIRKIVTFTLILISLTSTYSQNNSLFERLRAIKTSGSLTFYNVDGIAITSESMIYSYNDINLKMAYNLYNVSSEKKEKNITLRCENLFTRTKNVRSDKITQYNSYFFVKNKNNKVIVFHFGSINKTNKDFEIDFINLVIDNKIPKSCFSDRPINKINFASRIIEIEDNCNYANVNSIQCPFNGQMSWSLHENLSDAKKQVEYEFEITKSKKLGQLVKEEMINLNFEGINTIAKRVTFVVENNDTINIDLKSIEGKKLIIYYIAEKVRSYNISCVLSHWEDDKIASNGLPTLLSKIIQL</sequence>
<dbReference type="AlphaFoldDB" id="A0A1H7UQR2"/>
<organism evidence="1 2">
    <name type="scientific">Aquimarina amphilecti</name>
    <dbReference type="NCBI Taxonomy" id="1038014"/>
    <lineage>
        <taxon>Bacteria</taxon>
        <taxon>Pseudomonadati</taxon>
        <taxon>Bacteroidota</taxon>
        <taxon>Flavobacteriia</taxon>
        <taxon>Flavobacteriales</taxon>
        <taxon>Flavobacteriaceae</taxon>
        <taxon>Aquimarina</taxon>
    </lineage>
</organism>
<accession>A0A1H7UQR2</accession>
<proteinExistence type="predicted"/>